<dbReference type="EMBL" id="JBFXLU010000005">
    <property type="protein sequence ID" value="KAL2857204.1"/>
    <property type="molecule type" value="Genomic_DNA"/>
</dbReference>
<evidence type="ECO:0000259" key="4">
    <source>
        <dbReference type="Pfam" id="PF24809"/>
    </source>
</evidence>
<feature type="compositionally biased region" description="Low complexity" evidence="3">
    <location>
        <begin position="1185"/>
        <end position="1205"/>
    </location>
</feature>
<evidence type="ECO:0008006" key="8">
    <source>
        <dbReference type="Google" id="ProtNLM"/>
    </source>
</evidence>
<dbReference type="InterPro" id="IPR056125">
    <property type="entry name" value="DUF7708"/>
</dbReference>
<dbReference type="Gene3D" id="3.40.50.300">
    <property type="entry name" value="P-loop containing nucleotide triphosphate hydrolases"/>
    <property type="match status" value="1"/>
</dbReference>
<dbReference type="PANTHER" id="PTHR10039:SF14">
    <property type="entry name" value="NACHT DOMAIN-CONTAINING PROTEIN"/>
    <property type="match status" value="1"/>
</dbReference>
<protein>
    <recommendedName>
        <fullName evidence="8">NACHT domain-containing protein</fullName>
    </recommendedName>
</protein>
<feature type="compositionally biased region" description="Polar residues" evidence="3">
    <location>
        <begin position="1073"/>
        <end position="1085"/>
    </location>
</feature>
<feature type="compositionally biased region" description="Polar residues" evidence="3">
    <location>
        <begin position="1037"/>
        <end position="1047"/>
    </location>
</feature>
<dbReference type="InterPro" id="IPR056884">
    <property type="entry name" value="NPHP3-like_N"/>
</dbReference>
<dbReference type="InterPro" id="IPR027417">
    <property type="entry name" value="P-loop_NTPase"/>
</dbReference>
<sequence length="1549" mass="174905">MPASAPTGATSAFSRALDQYVQSRPAKSKTPQFIQTLQEQQRAGLILNATVIKKDIVQLERKATDRKAAQVARKVLKPVVDMLSTYTGVIDALAQVDPMPTAVIWGTLRAVIDSSSRFLELYDKISDQTERLRTHVETLTGYEELFGDSSTMRELLETSYIGIIRFWRRVEKECNRSVANRMIRAVAPFSTAKLDEIIDSIGRTADDMSRLIPIVKERIDRNERENAAEERRLAGIAREDQKLLFQLYEEDLKKRNEERKQQRQKDVRDWLRAGDSLLNESNFRHQDYKNRARSPGTCEWLLNNGKWKNWVDNKRTPSQLSIRAAPGVGKSVLAAYAVESLSKLGPHGSAVIYQYFTFDDEFPALLVYRCLAEQLANQLGKHTGDMPEDIHCFTQLGATSARSEDVKMVIRMLIERLPATYVILDGLDEMCETQPRQQELCDAVDFLQELANEKPESLRLWLSSQSRACLDSRLNKVPLLEVTKSINSQDIEKYLSRSIVDLDSLDLDEGYKNLILQELREKADGCFLWASLMLQSMSNAVTLQMVQKVIDDGLPQNYERYYQRKMETIELSLRGFVSVLLACIVHAKRPLRLEELCECTAMARGNDGYDLNTREKLVKGKVLQLCQPLVQVHESEHEGEKISTCTLTHRSVKSFLLKNPEILKESPDSDACALENKVMADICLRYLLQPRYSQLLRKTTDTYFDARGTDIMDHHLLSYSAKYWDKHLDTVSFSPSLCQSVSKLLKSSQFFTLLQVQSLFIEGQFTHWLNSLRPWAGKHFRRVFPHWLDDNCTETFTSNYGSFVGEWGYLLEDQTRLEKPLEGEIDRCFFGALGQDNFLHNGPSRYKSLKFREQADEGTEPQIRCFCGVDETGTRIRVVNLEELNSERLRFICERWSLDGQQNKHQGTQTLDISSSTWPLYEYPLSEKVFGRPLFVSFTEDLQFVRIGSELFVESDNEYKPLSISETYFEEMSNNGKFLAVTTRRFVANDDIETPEEAANGQPVDCADIMVQELKAEMELLDEKATEKAAAADAAESTQPTTAGTEGSDSDEASSVTSASSVALNDPDDIESTADQKSWAGTSETRSTDKLLFQSSSESAGNSAYSTWSEGSTDLMSDELKGEDDQWNDWDYRKLYPEEMDLEERGSLNSDAGSFDADVESSLSESDNDSDVLKLPEESDEQSDETGSSSGSSSGSSGSSSSYSGSDDDSESGGGARLEEMMLGKRSTKVEGSKRTSIRVYDSTRPESVPVFHYTGFVKGDLFDSPPAFHPTKPLLVWPLGDADILFANYETNTYFTRELCRSKYNSCHIFVKTHFSSDGQYLHFAALEASEIKGAEGTDEESWVHLSLQVSTHRLSSRKTAGSPPRLIFRTTIEVGAASSIGVSNLPFFVTWTDKELFFLNRERKLDITRIPLFRPPQTSESEPASINICYLKDPVFLPRSVESRSMRFTPAPESSGPGTGKRNKRFASLILGSYCSSPSRGVLVPRHLYDPPIAVFLREDKDLVWTCKSASDEVVETPFVNAGCGRLRGKFESFDHEEDCDIVPYFF</sequence>
<evidence type="ECO:0000256" key="2">
    <source>
        <dbReference type="SAM" id="Coils"/>
    </source>
</evidence>
<feature type="domain" description="Nephrocystin 3-like N-terminal" evidence="5">
    <location>
        <begin position="296"/>
        <end position="464"/>
    </location>
</feature>
<keyword evidence="7" id="KW-1185">Reference proteome</keyword>
<reference evidence="6 7" key="1">
    <citation type="submission" date="2024-07" db="EMBL/GenBank/DDBJ databases">
        <title>Section-level genome sequencing and comparative genomics of Aspergillus sections Usti and Cavernicolus.</title>
        <authorList>
            <consortium name="Lawrence Berkeley National Laboratory"/>
            <person name="Nybo J.L."/>
            <person name="Vesth T.C."/>
            <person name="Theobald S."/>
            <person name="Frisvad J.C."/>
            <person name="Larsen T.O."/>
            <person name="Kjaerboelling I."/>
            <person name="Rothschild-Mancinelli K."/>
            <person name="Lyhne E.K."/>
            <person name="Kogle M.E."/>
            <person name="Barry K."/>
            <person name="Clum A."/>
            <person name="Na H."/>
            <person name="Ledsgaard L."/>
            <person name="Lin J."/>
            <person name="Lipzen A."/>
            <person name="Kuo A."/>
            <person name="Riley R."/>
            <person name="Mondo S."/>
            <person name="Labutti K."/>
            <person name="Haridas S."/>
            <person name="Pangalinan J."/>
            <person name="Salamov A.A."/>
            <person name="Simmons B.A."/>
            <person name="Magnuson J.K."/>
            <person name="Chen J."/>
            <person name="Drula E."/>
            <person name="Henrissat B."/>
            <person name="Wiebenga A."/>
            <person name="Lubbers R.J."/>
            <person name="Gomes A.C."/>
            <person name="Makela M.R."/>
            <person name="Stajich J."/>
            <person name="Grigoriev I.V."/>
            <person name="Mortensen U.H."/>
            <person name="De Vries R.P."/>
            <person name="Baker S.E."/>
            <person name="Andersen M.R."/>
        </authorList>
    </citation>
    <scope>NUCLEOTIDE SEQUENCE [LARGE SCALE GENOMIC DNA]</scope>
    <source>
        <strain evidence="6 7">CBS 123904</strain>
    </source>
</reference>
<feature type="coiled-coil region" evidence="2">
    <location>
        <begin position="219"/>
        <end position="265"/>
    </location>
</feature>
<name>A0ABR4KZD4_9EURO</name>
<dbReference type="Pfam" id="PF24883">
    <property type="entry name" value="NPHP3_N"/>
    <property type="match status" value="1"/>
</dbReference>
<evidence type="ECO:0000256" key="1">
    <source>
        <dbReference type="ARBA" id="ARBA00022737"/>
    </source>
</evidence>
<keyword evidence="1" id="KW-0677">Repeat</keyword>
<organism evidence="6 7">
    <name type="scientific">Aspergillus pseudoustus</name>
    <dbReference type="NCBI Taxonomy" id="1810923"/>
    <lineage>
        <taxon>Eukaryota</taxon>
        <taxon>Fungi</taxon>
        <taxon>Dikarya</taxon>
        <taxon>Ascomycota</taxon>
        <taxon>Pezizomycotina</taxon>
        <taxon>Eurotiomycetes</taxon>
        <taxon>Eurotiomycetidae</taxon>
        <taxon>Eurotiales</taxon>
        <taxon>Aspergillaceae</taxon>
        <taxon>Aspergillus</taxon>
        <taxon>Aspergillus subgen. Nidulantes</taxon>
    </lineage>
</organism>
<gene>
    <name evidence="6" type="ORF">BJY01DRAFT_262670</name>
</gene>
<proteinExistence type="predicted"/>
<dbReference type="SUPFAM" id="SSF52540">
    <property type="entry name" value="P-loop containing nucleoside triphosphate hydrolases"/>
    <property type="match status" value="1"/>
</dbReference>
<feature type="region of interest" description="Disordered" evidence="3">
    <location>
        <begin position="1025"/>
        <end position="1087"/>
    </location>
</feature>
<keyword evidence="2" id="KW-0175">Coiled coil</keyword>
<feature type="compositionally biased region" description="Basic and acidic residues" evidence="3">
    <location>
        <begin position="1217"/>
        <end position="1229"/>
    </location>
</feature>
<evidence type="ECO:0000313" key="7">
    <source>
        <dbReference type="Proteomes" id="UP001610446"/>
    </source>
</evidence>
<accession>A0ABR4KZD4</accession>
<feature type="compositionally biased region" description="Low complexity" evidence="3">
    <location>
        <begin position="1053"/>
        <end position="1063"/>
    </location>
</feature>
<feature type="domain" description="DUF7708" evidence="4">
    <location>
        <begin position="75"/>
        <end position="211"/>
    </location>
</feature>
<comment type="caution">
    <text evidence="6">The sequence shown here is derived from an EMBL/GenBank/DDBJ whole genome shotgun (WGS) entry which is preliminary data.</text>
</comment>
<evidence type="ECO:0000313" key="6">
    <source>
        <dbReference type="EMBL" id="KAL2857204.1"/>
    </source>
</evidence>
<dbReference type="PANTHER" id="PTHR10039">
    <property type="entry name" value="AMELOGENIN"/>
    <property type="match status" value="1"/>
</dbReference>
<dbReference type="Pfam" id="PF24809">
    <property type="entry name" value="DUF7708"/>
    <property type="match status" value="1"/>
</dbReference>
<feature type="region of interest" description="Disordered" evidence="3">
    <location>
        <begin position="1144"/>
        <end position="1229"/>
    </location>
</feature>
<dbReference type="Proteomes" id="UP001610446">
    <property type="component" value="Unassembled WGS sequence"/>
</dbReference>
<evidence type="ECO:0000259" key="5">
    <source>
        <dbReference type="Pfam" id="PF24883"/>
    </source>
</evidence>
<evidence type="ECO:0000256" key="3">
    <source>
        <dbReference type="SAM" id="MobiDB-lite"/>
    </source>
</evidence>